<name>A0A4R6W9K0_9SPHI</name>
<reference evidence="2 3" key="1">
    <citation type="submission" date="2019-03" db="EMBL/GenBank/DDBJ databases">
        <title>Genomic Encyclopedia of Archaeal and Bacterial Type Strains, Phase II (KMG-II): from individual species to whole genera.</title>
        <authorList>
            <person name="Goeker M."/>
        </authorList>
    </citation>
    <scope>NUCLEOTIDE SEQUENCE [LARGE SCALE GENOMIC DNA]</scope>
    <source>
        <strain evidence="2 3">DSM 28353</strain>
    </source>
</reference>
<evidence type="ECO:0000256" key="1">
    <source>
        <dbReference type="SAM" id="SignalP"/>
    </source>
</evidence>
<keyword evidence="3" id="KW-1185">Reference proteome</keyword>
<evidence type="ECO:0000313" key="3">
    <source>
        <dbReference type="Proteomes" id="UP000295292"/>
    </source>
</evidence>
<feature type="chain" id="PRO_5020458782" evidence="1">
    <location>
        <begin position="29"/>
        <end position="133"/>
    </location>
</feature>
<dbReference type="Proteomes" id="UP000295292">
    <property type="component" value="Unassembled WGS sequence"/>
</dbReference>
<comment type="caution">
    <text evidence="2">The sequence shown here is derived from an EMBL/GenBank/DDBJ whole genome shotgun (WGS) entry which is preliminary data.</text>
</comment>
<accession>A0A4R6W9K0</accession>
<proteinExistence type="predicted"/>
<dbReference type="AlphaFoldDB" id="A0A4R6W9K0"/>
<gene>
    <name evidence="2" type="ORF">CLV99_3518</name>
</gene>
<dbReference type="EMBL" id="SNYV01000016">
    <property type="protein sequence ID" value="TDQ75824.1"/>
    <property type="molecule type" value="Genomic_DNA"/>
</dbReference>
<protein>
    <submittedName>
        <fullName evidence="2">Uncharacterized protein</fullName>
    </submittedName>
</protein>
<keyword evidence="1" id="KW-0732">Signal</keyword>
<feature type="signal peptide" evidence="1">
    <location>
        <begin position="1"/>
        <end position="28"/>
    </location>
</feature>
<organism evidence="2 3">
    <name type="scientific">Sphingobacterium yanglingense</name>
    <dbReference type="NCBI Taxonomy" id="1437280"/>
    <lineage>
        <taxon>Bacteria</taxon>
        <taxon>Pseudomonadati</taxon>
        <taxon>Bacteroidota</taxon>
        <taxon>Sphingobacteriia</taxon>
        <taxon>Sphingobacteriales</taxon>
        <taxon>Sphingobacteriaceae</taxon>
        <taxon>Sphingobacterium</taxon>
    </lineage>
</organism>
<sequence>MMNISSNIVKRIGFSFAFLTLISVAVSAQDYKIEKKDGKGYKWSKPLVELKVPMSDTLQRDSLPLSEYYGVRPIEIPNVYSGKAGVGTGARTPVLRLSGKNCAPMPGTEKLDEVEKYQNPESSMKTIPLLIIK</sequence>
<evidence type="ECO:0000313" key="2">
    <source>
        <dbReference type="EMBL" id="TDQ75824.1"/>
    </source>
</evidence>